<dbReference type="EMBL" id="KN819342">
    <property type="protein sequence ID" value="KIJ14531.1"/>
    <property type="molecule type" value="Genomic_DNA"/>
</dbReference>
<organism evidence="3 4">
    <name type="scientific">Paxillus involutus ATCC 200175</name>
    <dbReference type="NCBI Taxonomy" id="664439"/>
    <lineage>
        <taxon>Eukaryota</taxon>
        <taxon>Fungi</taxon>
        <taxon>Dikarya</taxon>
        <taxon>Basidiomycota</taxon>
        <taxon>Agaricomycotina</taxon>
        <taxon>Agaricomycetes</taxon>
        <taxon>Agaricomycetidae</taxon>
        <taxon>Boletales</taxon>
        <taxon>Paxilineae</taxon>
        <taxon>Paxillaceae</taxon>
        <taxon>Paxillus</taxon>
    </lineage>
</organism>
<feature type="coiled-coil region" evidence="1">
    <location>
        <begin position="82"/>
        <end position="141"/>
    </location>
</feature>
<feature type="region of interest" description="Disordered" evidence="2">
    <location>
        <begin position="148"/>
        <end position="192"/>
    </location>
</feature>
<protein>
    <submittedName>
        <fullName evidence="3">Uncharacterized protein</fullName>
    </submittedName>
</protein>
<evidence type="ECO:0000256" key="1">
    <source>
        <dbReference type="SAM" id="Coils"/>
    </source>
</evidence>
<evidence type="ECO:0000313" key="3">
    <source>
        <dbReference type="EMBL" id="KIJ14531.1"/>
    </source>
</evidence>
<sequence length="192" mass="21563">MRYQSALQESYAREAQYKTTLLGMQSAVVLQSMYCGHMAEQLAAQEEKQKKRKKGQLNGDGLPRLLTSDDFFGLVVERQKVVEEERVACENQQREKEELSGVMAVWKEVDNARKNRNKACREAYRDELAVWEEERALAKSKKRRIGWKRPKLGKLESPAPRPAVEGAEGVGSGDESDGTDDEGIEADGGSVE</sequence>
<dbReference type="Proteomes" id="UP000053647">
    <property type="component" value="Unassembled WGS sequence"/>
</dbReference>
<reference evidence="3 4" key="1">
    <citation type="submission" date="2014-06" db="EMBL/GenBank/DDBJ databases">
        <authorList>
            <consortium name="DOE Joint Genome Institute"/>
            <person name="Kuo A."/>
            <person name="Kohler A."/>
            <person name="Nagy L.G."/>
            <person name="Floudas D."/>
            <person name="Copeland A."/>
            <person name="Barry K.W."/>
            <person name="Cichocki N."/>
            <person name="Veneault-Fourrey C."/>
            <person name="LaButti K."/>
            <person name="Lindquist E.A."/>
            <person name="Lipzen A."/>
            <person name="Lundell T."/>
            <person name="Morin E."/>
            <person name="Murat C."/>
            <person name="Sun H."/>
            <person name="Tunlid A."/>
            <person name="Henrissat B."/>
            <person name="Grigoriev I.V."/>
            <person name="Hibbett D.S."/>
            <person name="Martin F."/>
            <person name="Nordberg H.P."/>
            <person name="Cantor M.N."/>
            <person name="Hua S.X."/>
        </authorList>
    </citation>
    <scope>NUCLEOTIDE SEQUENCE [LARGE SCALE GENOMIC DNA]</scope>
    <source>
        <strain evidence="3 4">ATCC 200175</strain>
    </source>
</reference>
<name>A0A0C9U5R6_PAXIN</name>
<keyword evidence="1" id="KW-0175">Coiled coil</keyword>
<feature type="compositionally biased region" description="Acidic residues" evidence="2">
    <location>
        <begin position="174"/>
        <end position="185"/>
    </location>
</feature>
<accession>A0A0C9U5R6</accession>
<evidence type="ECO:0000256" key="2">
    <source>
        <dbReference type="SAM" id="MobiDB-lite"/>
    </source>
</evidence>
<dbReference type="HOGENOM" id="CLU_061607_2_1_1"/>
<reference evidence="4" key="2">
    <citation type="submission" date="2015-01" db="EMBL/GenBank/DDBJ databases">
        <title>Evolutionary Origins and Diversification of the Mycorrhizal Mutualists.</title>
        <authorList>
            <consortium name="DOE Joint Genome Institute"/>
            <consortium name="Mycorrhizal Genomics Consortium"/>
            <person name="Kohler A."/>
            <person name="Kuo A."/>
            <person name="Nagy L.G."/>
            <person name="Floudas D."/>
            <person name="Copeland A."/>
            <person name="Barry K.W."/>
            <person name="Cichocki N."/>
            <person name="Veneault-Fourrey C."/>
            <person name="LaButti K."/>
            <person name="Lindquist E.A."/>
            <person name="Lipzen A."/>
            <person name="Lundell T."/>
            <person name="Morin E."/>
            <person name="Murat C."/>
            <person name="Riley R."/>
            <person name="Ohm R."/>
            <person name="Sun H."/>
            <person name="Tunlid A."/>
            <person name="Henrissat B."/>
            <person name="Grigoriev I.V."/>
            <person name="Hibbett D.S."/>
            <person name="Martin F."/>
        </authorList>
    </citation>
    <scope>NUCLEOTIDE SEQUENCE [LARGE SCALE GENOMIC DNA]</scope>
    <source>
        <strain evidence="4">ATCC 200175</strain>
    </source>
</reference>
<dbReference type="AlphaFoldDB" id="A0A0C9U5R6"/>
<proteinExistence type="predicted"/>
<keyword evidence="4" id="KW-1185">Reference proteome</keyword>
<dbReference type="OrthoDB" id="3269232at2759"/>
<gene>
    <name evidence="3" type="ORF">PAXINDRAFT_115849</name>
</gene>
<evidence type="ECO:0000313" key="4">
    <source>
        <dbReference type="Proteomes" id="UP000053647"/>
    </source>
</evidence>